<comment type="caution">
    <text evidence="2">The sequence shown here is derived from an EMBL/GenBank/DDBJ whole genome shotgun (WGS) entry which is preliminary data.</text>
</comment>
<dbReference type="Proteomes" id="UP000549052">
    <property type="component" value="Unassembled WGS sequence"/>
</dbReference>
<gene>
    <name evidence="2" type="ORF">FHW16_005387</name>
</gene>
<dbReference type="RefSeq" id="WP_182552205.1">
    <property type="nucleotide sequence ID" value="NZ_JACGXN010000016.1"/>
</dbReference>
<evidence type="ECO:0000313" key="2">
    <source>
        <dbReference type="EMBL" id="MBA8881642.1"/>
    </source>
</evidence>
<accession>A0A839ES60</accession>
<name>A0A839ES60_9HYPH</name>
<dbReference type="AlphaFoldDB" id="A0A839ES60"/>
<protein>
    <submittedName>
        <fullName evidence="2">Uncharacterized protein</fullName>
    </submittedName>
</protein>
<evidence type="ECO:0000313" key="3">
    <source>
        <dbReference type="Proteomes" id="UP000549052"/>
    </source>
</evidence>
<evidence type="ECO:0000256" key="1">
    <source>
        <dbReference type="SAM" id="Coils"/>
    </source>
</evidence>
<keyword evidence="1" id="KW-0175">Coiled coil</keyword>
<keyword evidence="3" id="KW-1185">Reference proteome</keyword>
<sequence length="152" mass="16954">MWINFDDKQLEYVKAAMIAFADGNERDAKLFWLEELRDLRERLEQEAKDYRSIAAKIDESKANFDPNDPYLAAAREAANHELEIDEDAAVSPGADPGAWVQAWIWVSNEAAGLDVEDTCRDCLEEYAEGGDGYNGRCPDCADAAEARGDSDD</sequence>
<feature type="coiled-coil region" evidence="1">
    <location>
        <begin position="33"/>
        <end position="60"/>
    </location>
</feature>
<organism evidence="2 3">
    <name type="scientific">Phyllobacterium myrsinacearum</name>
    <dbReference type="NCBI Taxonomy" id="28101"/>
    <lineage>
        <taxon>Bacteria</taxon>
        <taxon>Pseudomonadati</taxon>
        <taxon>Pseudomonadota</taxon>
        <taxon>Alphaproteobacteria</taxon>
        <taxon>Hyphomicrobiales</taxon>
        <taxon>Phyllobacteriaceae</taxon>
        <taxon>Phyllobacterium</taxon>
    </lineage>
</organism>
<dbReference type="EMBL" id="JACGXN010000016">
    <property type="protein sequence ID" value="MBA8881642.1"/>
    <property type="molecule type" value="Genomic_DNA"/>
</dbReference>
<reference evidence="2 3" key="1">
    <citation type="submission" date="2020-07" db="EMBL/GenBank/DDBJ databases">
        <title>Genomic Encyclopedia of Type Strains, Phase IV (KMG-V): Genome sequencing to study the core and pangenomes of soil and plant-associated prokaryotes.</title>
        <authorList>
            <person name="Whitman W."/>
        </authorList>
    </citation>
    <scope>NUCLEOTIDE SEQUENCE [LARGE SCALE GENOMIC DNA]</scope>
    <source>
        <strain evidence="2 3">AN3</strain>
    </source>
</reference>
<proteinExistence type="predicted"/>